<keyword evidence="4 12" id="KW-0894">Sodium channel</keyword>
<dbReference type="GO" id="GO:0005272">
    <property type="term" value="F:sodium channel activity"/>
    <property type="evidence" value="ECO:0007669"/>
    <property type="project" value="UniProtKB-KW"/>
</dbReference>
<evidence type="ECO:0000256" key="2">
    <source>
        <dbReference type="ARBA" id="ARBA00007193"/>
    </source>
</evidence>
<evidence type="ECO:0000256" key="7">
    <source>
        <dbReference type="ARBA" id="ARBA00023053"/>
    </source>
</evidence>
<feature type="transmembrane region" description="Helical" evidence="13">
    <location>
        <begin position="37"/>
        <end position="55"/>
    </location>
</feature>
<accession>T1GJG3</accession>
<dbReference type="InterPro" id="IPR001873">
    <property type="entry name" value="ENaC"/>
</dbReference>
<keyword evidence="15" id="KW-1185">Reference proteome</keyword>
<evidence type="ECO:0000256" key="5">
    <source>
        <dbReference type="ARBA" id="ARBA00022692"/>
    </source>
</evidence>
<dbReference type="GO" id="GO:0016020">
    <property type="term" value="C:membrane"/>
    <property type="evidence" value="ECO:0007669"/>
    <property type="project" value="UniProtKB-SubCell"/>
</dbReference>
<dbReference type="OMA" id="GTICLAN"/>
<evidence type="ECO:0000313" key="14">
    <source>
        <dbReference type="EnsemblMetazoa" id="MESCA003609-PA"/>
    </source>
</evidence>
<keyword evidence="10 12" id="KW-0739">Sodium transport</keyword>
<sequence>MNIIKINALIKEELFAESSIHGVQYINKNELHWTERVLWLAVIVSATAYTGVICFQQWNRFRTNPIVYAVEINSNTREIPFVAITMCSNYSNRQTNTEIIQKYFQITESNDEFLYYMDFLNTLKDVDYSNMQVLESYAQNMKIRSVSLLDIAIDIKKPLVQERETAVEQQQQSKPRYNMIITEMGVCFSTSESANQYQNPNRLVKVNTTSQHDICRPLDVCTLKTAPFVSDAAMVKFFFLMRNI</sequence>
<evidence type="ECO:0000256" key="10">
    <source>
        <dbReference type="ARBA" id="ARBA00023201"/>
    </source>
</evidence>
<evidence type="ECO:0000256" key="12">
    <source>
        <dbReference type="RuleBase" id="RU000679"/>
    </source>
</evidence>
<organism evidence="14 15">
    <name type="scientific">Megaselia scalaris</name>
    <name type="common">Humpbacked fly</name>
    <name type="synonym">Phora scalaris</name>
    <dbReference type="NCBI Taxonomy" id="36166"/>
    <lineage>
        <taxon>Eukaryota</taxon>
        <taxon>Metazoa</taxon>
        <taxon>Ecdysozoa</taxon>
        <taxon>Arthropoda</taxon>
        <taxon>Hexapoda</taxon>
        <taxon>Insecta</taxon>
        <taxon>Pterygota</taxon>
        <taxon>Neoptera</taxon>
        <taxon>Endopterygota</taxon>
        <taxon>Diptera</taxon>
        <taxon>Brachycera</taxon>
        <taxon>Muscomorpha</taxon>
        <taxon>Platypezoidea</taxon>
        <taxon>Phoridae</taxon>
        <taxon>Megaseliini</taxon>
        <taxon>Megaselia</taxon>
    </lineage>
</organism>
<evidence type="ECO:0000256" key="6">
    <source>
        <dbReference type="ARBA" id="ARBA00022989"/>
    </source>
</evidence>
<keyword evidence="9 13" id="KW-0472">Membrane</keyword>
<evidence type="ECO:0000256" key="9">
    <source>
        <dbReference type="ARBA" id="ARBA00023136"/>
    </source>
</evidence>
<reference evidence="14" key="2">
    <citation type="submission" date="2015-06" db="UniProtKB">
        <authorList>
            <consortium name="EnsemblMetazoa"/>
        </authorList>
    </citation>
    <scope>IDENTIFICATION</scope>
</reference>
<dbReference type="AlphaFoldDB" id="T1GJG3"/>
<evidence type="ECO:0000313" key="15">
    <source>
        <dbReference type="Proteomes" id="UP000015102"/>
    </source>
</evidence>
<dbReference type="STRING" id="36166.T1GJG3"/>
<evidence type="ECO:0000256" key="1">
    <source>
        <dbReference type="ARBA" id="ARBA00004141"/>
    </source>
</evidence>
<name>T1GJG3_MEGSC</name>
<keyword evidence="11 12" id="KW-0407">Ion channel</keyword>
<dbReference type="EMBL" id="CAQQ02151657">
    <property type="status" value="NOT_ANNOTATED_CDS"/>
    <property type="molecule type" value="Genomic_DNA"/>
</dbReference>
<evidence type="ECO:0000256" key="3">
    <source>
        <dbReference type="ARBA" id="ARBA00022448"/>
    </source>
</evidence>
<comment type="similarity">
    <text evidence="2 12">Belongs to the amiloride-sensitive sodium channel (TC 1.A.6) family.</text>
</comment>
<keyword evidence="6 13" id="KW-1133">Transmembrane helix</keyword>
<evidence type="ECO:0000256" key="13">
    <source>
        <dbReference type="SAM" id="Phobius"/>
    </source>
</evidence>
<dbReference type="EMBL" id="CAQQ02151656">
    <property type="status" value="NOT_ANNOTATED_CDS"/>
    <property type="molecule type" value="Genomic_DNA"/>
</dbReference>
<keyword evidence="3 12" id="KW-0813">Transport</keyword>
<proteinExistence type="inferred from homology"/>
<keyword evidence="7" id="KW-0915">Sodium</keyword>
<keyword evidence="5 12" id="KW-0812">Transmembrane</keyword>
<evidence type="ECO:0000256" key="8">
    <source>
        <dbReference type="ARBA" id="ARBA00023065"/>
    </source>
</evidence>
<comment type="subcellular location">
    <subcellularLocation>
        <location evidence="1">Membrane</location>
        <topology evidence="1">Multi-pass membrane protein</topology>
    </subcellularLocation>
</comment>
<dbReference type="Proteomes" id="UP000015102">
    <property type="component" value="Unassembled WGS sequence"/>
</dbReference>
<evidence type="ECO:0000256" key="4">
    <source>
        <dbReference type="ARBA" id="ARBA00022461"/>
    </source>
</evidence>
<keyword evidence="8 12" id="KW-0406">Ion transport</keyword>
<evidence type="ECO:0000256" key="11">
    <source>
        <dbReference type="ARBA" id="ARBA00023303"/>
    </source>
</evidence>
<protein>
    <submittedName>
        <fullName evidence="14">Uncharacterized protein</fullName>
    </submittedName>
</protein>
<reference evidence="15" key="1">
    <citation type="submission" date="2013-02" db="EMBL/GenBank/DDBJ databases">
        <authorList>
            <person name="Hughes D."/>
        </authorList>
    </citation>
    <scope>NUCLEOTIDE SEQUENCE</scope>
    <source>
        <strain>Durham</strain>
        <strain evidence="15">NC isolate 2 -- Noor lab</strain>
    </source>
</reference>
<dbReference type="EnsemblMetazoa" id="MESCA003609-RA">
    <property type="protein sequence ID" value="MESCA003609-PA"/>
    <property type="gene ID" value="MESCA003609"/>
</dbReference>
<dbReference type="HOGENOM" id="CLU_092179_0_0_1"/>
<dbReference type="Pfam" id="PF00858">
    <property type="entry name" value="ASC"/>
    <property type="match status" value="1"/>
</dbReference>